<dbReference type="RefSeq" id="WP_075764872.1">
    <property type="nucleotide sequence ID" value="NZ_CP016076.1"/>
</dbReference>
<evidence type="ECO:0000313" key="6">
    <source>
        <dbReference type="EMBL" id="APU15424.1"/>
    </source>
</evidence>
<evidence type="ECO:0000256" key="3">
    <source>
        <dbReference type="SAM" id="MobiDB-lite"/>
    </source>
</evidence>
<dbReference type="InterPro" id="IPR000873">
    <property type="entry name" value="AMP-dep_synth/lig_dom"/>
</dbReference>
<dbReference type="InterPro" id="IPR045851">
    <property type="entry name" value="AMP-bd_C_sf"/>
</dbReference>
<dbReference type="PANTHER" id="PTHR43201:SF5">
    <property type="entry name" value="MEDIUM-CHAIN ACYL-COA LIGASE ACSF2, MITOCHONDRIAL"/>
    <property type="match status" value="1"/>
</dbReference>
<evidence type="ECO:0000259" key="5">
    <source>
        <dbReference type="Pfam" id="PF13193"/>
    </source>
</evidence>
<dbReference type="EMBL" id="CP016076">
    <property type="protein sequence ID" value="APU15424.1"/>
    <property type="molecule type" value="Genomic_DNA"/>
</dbReference>
<keyword evidence="2 6" id="KW-0436">Ligase</keyword>
<evidence type="ECO:0000313" key="7">
    <source>
        <dbReference type="Proteomes" id="UP000185511"/>
    </source>
</evidence>
<dbReference type="SUPFAM" id="SSF56801">
    <property type="entry name" value="Acetyl-CoA synthetase-like"/>
    <property type="match status" value="1"/>
</dbReference>
<dbReference type="Pfam" id="PF13193">
    <property type="entry name" value="AMP-binding_C"/>
    <property type="match status" value="1"/>
</dbReference>
<dbReference type="Gene3D" id="3.40.50.12780">
    <property type="entry name" value="N-terminal domain of ligase-like"/>
    <property type="match status" value="1"/>
</dbReference>
<dbReference type="InterPro" id="IPR042099">
    <property type="entry name" value="ANL_N_sf"/>
</dbReference>
<evidence type="ECO:0000256" key="1">
    <source>
        <dbReference type="ARBA" id="ARBA00006432"/>
    </source>
</evidence>
<reference evidence="7" key="1">
    <citation type="submission" date="2016-06" db="EMBL/GenBank/DDBJ databases">
        <title>Complete genome sequence of Actinoalloteichus fjordicus DSM 46855 (=ADI127-17), type strain of the new species Actinoalloteichus fjordicus.</title>
        <authorList>
            <person name="Ruckert C."/>
            <person name="Nouioui I."/>
            <person name="Willmese J."/>
            <person name="van Wezel G."/>
            <person name="Klenk H.-P."/>
            <person name="Kalinowski J."/>
            <person name="Zotchev S.B."/>
        </authorList>
    </citation>
    <scope>NUCLEOTIDE SEQUENCE [LARGE SCALE GENOMIC DNA]</scope>
    <source>
        <strain evidence="7">ADI127-7</strain>
    </source>
</reference>
<name>A0AAC9PSD4_9PSEU</name>
<dbReference type="KEGG" id="acad:UA74_16970"/>
<feature type="compositionally biased region" description="Polar residues" evidence="3">
    <location>
        <begin position="12"/>
        <end position="22"/>
    </location>
</feature>
<dbReference type="PROSITE" id="PS00455">
    <property type="entry name" value="AMP_BINDING"/>
    <property type="match status" value="1"/>
</dbReference>
<accession>A0AAC9PSD4</accession>
<feature type="domain" description="AMP-dependent synthetase/ligase" evidence="4">
    <location>
        <begin position="40"/>
        <end position="342"/>
    </location>
</feature>
<feature type="domain" description="AMP-binding enzyme C-terminal" evidence="5">
    <location>
        <begin position="385"/>
        <end position="467"/>
    </location>
</feature>
<dbReference type="Gene3D" id="3.40.50.150">
    <property type="entry name" value="Vaccinia Virus protein VP39"/>
    <property type="match status" value="1"/>
</dbReference>
<proteinExistence type="inferred from homology"/>
<sequence>MTDLHPDRSRQARSSTTEQPRTLRSCLDAHPSDVPLFDGRTAAQVRDLADLAARRFAACDVAGRLVGLRMANGVEWVAALLGLLEAGAHPLLLAADSPEPEWHRLLTVAGGDLLATGIDPAQGRLRQVSADATPPASGVERVVPSEPSVVIMTSGSTGVPKAVVRSQRSLLVEAAHYRRHFRVGRDDVLWIPLPLPHAYALSWLSCALLAGTDTRLPAPGALGELENGLRTEATVAALVPSLTRLLLHRRRRRADAGGPAPLRTVVVGAGAVDEPLATEFRQAYGIGLSRVYGSTETGAVCAAGPDVPALCVGRPLPGVDHRVLDEAGRPIGAGGEGLLEVRTGTGESWQATGDLVFQDEQGRLTVLGRQANAVRRGDRWIAPSEVESVFREHPGVREARVTAIRSATAGEDGLLVEIEAGSAGEGDAAAPPGPADLMSFARERLAAYKLPNEVRVVHRLARGASGKVVAKPRYRWAESAVLSEAARAHRVSATLFALRDLGLTELLTGSLNTEEIARRAGVAPVELEFLLDTAAGLGLLVPGGSGRLVADGVALDLQLIDAEARTSRLARDAVVDVVRAGAGSSTPAAGSPDTAADPPRDPTPPALATRTVEGLRLLDPPSGARVLEVTTRDGRYLAALLRRDTAARGHLVQVGTTAEPAVSLRTEAAGRVTYAAPAPDEPDLDLCVISDAVHGPRPGDEPLRLFQRLRPGGVLLVDDRFLPESGGPARGEGLDWLVRRGFSWPQLAPLLAALRAEGAEVSVRHPSTGASAGAFVIAVAPG</sequence>
<dbReference type="Gene3D" id="3.30.300.30">
    <property type="match status" value="1"/>
</dbReference>
<dbReference type="InterPro" id="IPR029063">
    <property type="entry name" value="SAM-dependent_MTases_sf"/>
</dbReference>
<evidence type="ECO:0000259" key="4">
    <source>
        <dbReference type="Pfam" id="PF00501"/>
    </source>
</evidence>
<dbReference type="Gene3D" id="1.10.10.10">
    <property type="entry name" value="Winged helix-like DNA-binding domain superfamily/Winged helix DNA-binding domain"/>
    <property type="match status" value="1"/>
</dbReference>
<feature type="compositionally biased region" description="Basic and acidic residues" evidence="3">
    <location>
        <begin position="1"/>
        <end position="10"/>
    </location>
</feature>
<keyword evidence="7" id="KW-1185">Reference proteome</keyword>
<dbReference type="Proteomes" id="UP000185511">
    <property type="component" value="Chromosome"/>
</dbReference>
<comment type="similarity">
    <text evidence="1">Belongs to the ATP-dependent AMP-binding enzyme family.</text>
</comment>
<gene>
    <name evidence="6" type="ORF">UA74_16970</name>
</gene>
<organism evidence="6 7">
    <name type="scientific">Actinoalloteichus fjordicus</name>
    <dbReference type="NCBI Taxonomy" id="1612552"/>
    <lineage>
        <taxon>Bacteria</taxon>
        <taxon>Bacillati</taxon>
        <taxon>Actinomycetota</taxon>
        <taxon>Actinomycetes</taxon>
        <taxon>Pseudonocardiales</taxon>
        <taxon>Pseudonocardiaceae</taxon>
        <taxon>Actinoalloteichus</taxon>
    </lineage>
</organism>
<dbReference type="Pfam" id="PF00501">
    <property type="entry name" value="AMP-binding"/>
    <property type="match status" value="1"/>
</dbReference>
<dbReference type="CDD" id="cd04433">
    <property type="entry name" value="AFD_class_I"/>
    <property type="match status" value="1"/>
</dbReference>
<dbReference type="AlphaFoldDB" id="A0AAC9PSD4"/>
<feature type="region of interest" description="Disordered" evidence="3">
    <location>
        <begin position="582"/>
        <end position="605"/>
    </location>
</feature>
<feature type="region of interest" description="Disordered" evidence="3">
    <location>
        <begin position="1"/>
        <end position="24"/>
    </location>
</feature>
<dbReference type="InterPro" id="IPR020845">
    <property type="entry name" value="AMP-binding_CS"/>
</dbReference>
<dbReference type="SUPFAM" id="SSF53335">
    <property type="entry name" value="S-adenosyl-L-methionine-dependent methyltransferases"/>
    <property type="match status" value="1"/>
</dbReference>
<evidence type="ECO:0000256" key="2">
    <source>
        <dbReference type="ARBA" id="ARBA00022598"/>
    </source>
</evidence>
<dbReference type="GO" id="GO:0006631">
    <property type="term" value="P:fatty acid metabolic process"/>
    <property type="evidence" value="ECO:0007669"/>
    <property type="project" value="TreeGrafter"/>
</dbReference>
<dbReference type="PANTHER" id="PTHR43201">
    <property type="entry name" value="ACYL-COA SYNTHETASE"/>
    <property type="match status" value="1"/>
</dbReference>
<dbReference type="GO" id="GO:0031956">
    <property type="term" value="F:medium-chain fatty acid-CoA ligase activity"/>
    <property type="evidence" value="ECO:0007669"/>
    <property type="project" value="TreeGrafter"/>
</dbReference>
<feature type="compositionally biased region" description="Low complexity" evidence="3">
    <location>
        <begin position="582"/>
        <end position="597"/>
    </location>
</feature>
<protein>
    <submittedName>
        <fullName evidence="6">Acyl-CoA synthetase (AMP-forming)/AMP-acid ligase II</fullName>
    </submittedName>
</protein>
<dbReference type="InterPro" id="IPR025110">
    <property type="entry name" value="AMP-bd_C"/>
</dbReference>
<dbReference type="InterPro" id="IPR036388">
    <property type="entry name" value="WH-like_DNA-bd_sf"/>
</dbReference>